<organism evidence="1">
    <name type="scientific">Pararge aegeria</name>
    <name type="common">speckled wood butterfly</name>
    <dbReference type="NCBI Taxonomy" id="116150"/>
    <lineage>
        <taxon>Eukaryota</taxon>
        <taxon>Metazoa</taxon>
        <taxon>Ecdysozoa</taxon>
        <taxon>Arthropoda</taxon>
        <taxon>Hexapoda</taxon>
        <taxon>Insecta</taxon>
        <taxon>Pterygota</taxon>
        <taxon>Neoptera</taxon>
        <taxon>Endopterygota</taxon>
        <taxon>Lepidoptera</taxon>
        <taxon>Glossata</taxon>
        <taxon>Ditrysia</taxon>
        <taxon>Papilionoidea</taxon>
        <taxon>Nymphalidae</taxon>
        <taxon>Satyrinae</taxon>
        <taxon>Satyrini</taxon>
        <taxon>Parargina</taxon>
        <taxon>Pararge</taxon>
    </lineage>
</organism>
<feature type="non-terminal residue" evidence="1">
    <location>
        <position position="1"/>
    </location>
</feature>
<dbReference type="EMBL" id="GAIX01001124">
    <property type="protein sequence ID" value="JAA91436.1"/>
    <property type="molecule type" value="Transcribed_RNA"/>
</dbReference>
<accession>S4PFJ8</accession>
<evidence type="ECO:0000313" key="1">
    <source>
        <dbReference type="EMBL" id="JAA91436.1"/>
    </source>
</evidence>
<name>S4PFJ8_9NEOP</name>
<sequence length="76" mass="8598">VHCTRVSLIHAGDGRNAVAIITQDVKALQFALKFGKLAHTIYTIHTRLEAENRFVAKAQIHSIQFTMASFDFFFFS</sequence>
<proteinExistence type="predicted"/>
<dbReference type="AlphaFoldDB" id="S4PFJ8"/>
<reference evidence="1" key="1">
    <citation type="journal article" date="2013" name="BMC Genomics">
        <title>Unscrambling butterfly oogenesis.</title>
        <authorList>
            <person name="Carter J.M."/>
            <person name="Baker S.C."/>
            <person name="Pink R."/>
            <person name="Carter D.R."/>
            <person name="Collins A."/>
            <person name="Tomlin J."/>
            <person name="Gibbs M."/>
            <person name="Breuker C.J."/>
        </authorList>
    </citation>
    <scope>NUCLEOTIDE SEQUENCE</scope>
    <source>
        <tissue evidence="1">Ovary</tissue>
    </source>
</reference>
<protein>
    <submittedName>
        <fullName evidence="1">Uncharacterized protein</fullName>
    </submittedName>
</protein>
<feature type="non-terminal residue" evidence="1">
    <location>
        <position position="76"/>
    </location>
</feature>
<reference evidence="1" key="2">
    <citation type="submission" date="2013-05" db="EMBL/GenBank/DDBJ databases">
        <authorList>
            <person name="Carter J.-M."/>
            <person name="Baker S.C."/>
            <person name="Pink R."/>
            <person name="Carter D.R.F."/>
            <person name="Collins A."/>
            <person name="Tomlin J."/>
            <person name="Gibbs M."/>
            <person name="Breuker C.J."/>
        </authorList>
    </citation>
    <scope>NUCLEOTIDE SEQUENCE</scope>
    <source>
        <tissue evidence="1">Ovary</tissue>
    </source>
</reference>